<dbReference type="SUPFAM" id="SSF49562">
    <property type="entry name" value="C2 domain (Calcium/lipid-binding domain, CaLB)"/>
    <property type="match status" value="1"/>
</dbReference>
<name>A0A022PU75_ERYGU</name>
<evidence type="ECO:0000256" key="1">
    <source>
        <dbReference type="ARBA" id="ARBA00022723"/>
    </source>
</evidence>
<dbReference type="GO" id="GO:0046872">
    <property type="term" value="F:metal ion binding"/>
    <property type="evidence" value="ECO:0007669"/>
    <property type="project" value="UniProtKB-KW"/>
</dbReference>
<dbReference type="eggNOG" id="KOG1030">
    <property type="taxonomic scope" value="Eukaryota"/>
</dbReference>
<sequence>MTTGIMEVTVVGARGLKNAEFFGKVDPYVVIQYKNEEQKSTTGHRKTSNKPRVHWCLCLRGQGQGISPEWNEKFKFEVDYPSKEDEQHKLSIKIMDHDTFTGDDYLGQATIYLKELFEQGLEKGNAELRAQKYRVVSSDKTYHGEIKVGITFTTNRKTG</sequence>
<dbReference type="Pfam" id="PF00168">
    <property type="entry name" value="C2"/>
    <property type="match status" value="2"/>
</dbReference>
<dbReference type="InterPro" id="IPR035892">
    <property type="entry name" value="C2_domain_sf"/>
</dbReference>
<proteinExistence type="predicted"/>
<dbReference type="PANTHER" id="PTHR46502">
    <property type="entry name" value="C2 DOMAIN-CONTAINING"/>
    <property type="match status" value="1"/>
</dbReference>
<evidence type="ECO:0000256" key="2">
    <source>
        <dbReference type="ARBA" id="ARBA00022837"/>
    </source>
</evidence>
<dbReference type="EMBL" id="KI632289">
    <property type="protein sequence ID" value="EYU19912.1"/>
    <property type="molecule type" value="Genomic_DNA"/>
</dbReference>
<dbReference type="PhylomeDB" id="A0A022PU75"/>
<evidence type="ECO:0000259" key="3">
    <source>
        <dbReference type="PROSITE" id="PS50004"/>
    </source>
</evidence>
<keyword evidence="1" id="KW-0479">Metal-binding</keyword>
<evidence type="ECO:0000313" key="5">
    <source>
        <dbReference type="Proteomes" id="UP000030748"/>
    </source>
</evidence>
<dbReference type="PROSITE" id="PS50004">
    <property type="entry name" value="C2"/>
    <property type="match status" value="1"/>
</dbReference>
<dbReference type="AlphaFoldDB" id="A0A022PU75"/>
<keyword evidence="5" id="KW-1185">Reference proteome</keyword>
<gene>
    <name evidence="4" type="ORF">MIMGU_mgv1a015394mg</name>
</gene>
<protein>
    <recommendedName>
        <fullName evidence="3">C2 domain-containing protein</fullName>
    </recommendedName>
</protein>
<dbReference type="SMART" id="SM00239">
    <property type="entry name" value="C2"/>
    <property type="match status" value="1"/>
</dbReference>
<dbReference type="Proteomes" id="UP000030748">
    <property type="component" value="Unassembled WGS sequence"/>
</dbReference>
<evidence type="ECO:0000313" key="4">
    <source>
        <dbReference type="EMBL" id="EYU19912.1"/>
    </source>
</evidence>
<feature type="domain" description="C2" evidence="3">
    <location>
        <begin position="1"/>
        <end position="128"/>
    </location>
</feature>
<dbReference type="InterPro" id="IPR000008">
    <property type="entry name" value="C2_dom"/>
</dbReference>
<reference evidence="4 5" key="1">
    <citation type="journal article" date="2013" name="Proc. Natl. Acad. Sci. U.S.A.">
        <title>Fine-scale variation in meiotic recombination in Mimulus inferred from population shotgun sequencing.</title>
        <authorList>
            <person name="Hellsten U."/>
            <person name="Wright K.M."/>
            <person name="Jenkins J."/>
            <person name="Shu S."/>
            <person name="Yuan Y."/>
            <person name="Wessler S.R."/>
            <person name="Schmutz J."/>
            <person name="Willis J.H."/>
            <person name="Rokhsar D.S."/>
        </authorList>
    </citation>
    <scope>NUCLEOTIDE SEQUENCE [LARGE SCALE GENOMIC DNA]</scope>
    <source>
        <strain evidence="5">cv. DUN x IM62</strain>
    </source>
</reference>
<organism evidence="4 5">
    <name type="scientific">Erythranthe guttata</name>
    <name type="common">Yellow monkey flower</name>
    <name type="synonym">Mimulus guttatus</name>
    <dbReference type="NCBI Taxonomy" id="4155"/>
    <lineage>
        <taxon>Eukaryota</taxon>
        <taxon>Viridiplantae</taxon>
        <taxon>Streptophyta</taxon>
        <taxon>Embryophyta</taxon>
        <taxon>Tracheophyta</taxon>
        <taxon>Spermatophyta</taxon>
        <taxon>Magnoliopsida</taxon>
        <taxon>eudicotyledons</taxon>
        <taxon>Gunneridae</taxon>
        <taxon>Pentapetalae</taxon>
        <taxon>asterids</taxon>
        <taxon>lamiids</taxon>
        <taxon>Lamiales</taxon>
        <taxon>Phrymaceae</taxon>
        <taxon>Erythranthe</taxon>
    </lineage>
</organism>
<dbReference type="OMA" id="GWRYSSF"/>
<accession>A0A022PU75</accession>
<dbReference type="PANTHER" id="PTHR46502:SF15">
    <property type="entry name" value="16 KDA PHLOEM PROTEIN 1"/>
    <property type="match status" value="1"/>
</dbReference>
<dbReference type="OrthoDB" id="419768at2759"/>
<dbReference type="Gene3D" id="2.60.40.150">
    <property type="entry name" value="C2 domain"/>
    <property type="match status" value="1"/>
</dbReference>
<dbReference type="KEGG" id="egt:105977459"/>
<keyword evidence="2" id="KW-0106">Calcium</keyword>